<dbReference type="EMBL" id="JAINZW010000005">
    <property type="protein sequence ID" value="MBZ4040182.1"/>
    <property type="molecule type" value="Genomic_DNA"/>
</dbReference>
<dbReference type="Proteomes" id="UP001430954">
    <property type="component" value="Unassembled WGS sequence"/>
</dbReference>
<keyword evidence="2" id="KW-1185">Reference proteome</keyword>
<evidence type="ECO:0000313" key="2">
    <source>
        <dbReference type="Proteomes" id="UP001430954"/>
    </source>
</evidence>
<dbReference type="Pfam" id="PF18856">
    <property type="entry name" value="baeRF_family12"/>
    <property type="match status" value="1"/>
</dbReference>
<dbReference type="InterPro" id="IPR041374">
    <property type="entry name" value="BaeRF_family12"/>
</dbReference>
<reference evidence="1 2" key="1">
    <citation type="submission" date="2021-09" db="EMBL/GenBank/DDBJ databases">
        <title>Lysobacter sp. 13A isolated from the river sediment.</title>
        <authorList>
            <person name="Liu H."/>
            <person name="Li S."/>
            <person name="Mao S."/>
        </authorList>
    </citation>
    <scope>NUCLEOTIDE SEQUENCE [LARGE SCALE GENOMIC DNA]</scope>
    <source>
        <strain evidence="1 2">13A</strain>
    </source>
</reference>
<sequence>MPRIPANALVMVADGNGARLFRNAGTDFRLSLHQDSVLEPTDINDDGPAGVMPPESGMRIDEATFAKQLAHRLNEGALRQEYDHVVLVADPRTLGQMRPLLHKEVGQRMVAEVSKTLTRSPLPDIERALSAS</sequence>
<gene>
    <name evidence="1" type="ORF">K6753_11640</name>
</gene>
<organism evidence="1 2">
    <name type="scientific">Novilysobacter selenitireducens</name>
    <dbReference type="NCBI Taxonomy" id="2872639"/>
    <lineage>
        <taxon>Bacteria</taxon>
        <taxon>Pseudomonadati</taxon>
        <taxon>Pseudomonadota</taxon>
        <taxon>Gammaproteobacteria</taxon>
        <taxon>Lysobacterales</taxon>
        <taxon>Lysobacteraceae</taxon>
        <taxon>Novilysobacter</taxon>
    </lineage>
</organism>
<evidence type="ECO:0000313" key="1">
    <source>
        <dbReference type="EMBL" id="MBZ4040182.1"/>
    </source>
</evidence>
<proteinExistence type="predicted"/>
<comment type="caution">
    <text evidence="1">The sequence shown here is derived from an EMBL/GenBank/DDBJ whole genome shotgun (WGS) entry which is preliminary data.</text>
</comment>
<accession>A0ABS7T8H1</accession>
<protein>
    <submittedName>
        <fullName evidence="1">Host attachment family protein</fullName>
    </submittedName>
</protein>
<name>A0ABS7T8H1_9GAMM</name>